<dbReference type="InterPro" id="IPR036709">
    <property type="entry name" value="Autotransporte_beta_dom_sf"/>
</dbReference>
<gene>
    <name evidence="4" type="ORF">SAMN04490194_6207</name>
</gene>
<evidence type="ECO:0000313" key="4">
    <source>
        <dbReference type="EMBL" id="SEF01968.1"/>
    </source>
</evidence>
<evidence type="ECO:0000259" key="3">
    <source>
        <dbReference type="PROSITE" id="PS51208"/>
    </source>
</evidence>
<dbReference type="InterPro" id="IPR006315">
    <property type="entry name" value="OM_autotransptr_brl_dom"/>
</dbReference>
<feature type="signal peptide" evidence="2">
    <location>
        <begin position="1"/>
        <end position="28"/>
    </location>
</feature>
<dbReference type="SMART" id="SM00869">
    <property type="entry name" value="Autotransporter"/>
    <property type="match status" value="1"/>
</dbReference>
<feature type="region of interest" description="Disordered" evidence="1">
    <location>
        <begin position="336"/>
        <end position="366"/>
    </location>
</feature>
<protein>
    <submittedName>
        <fullName evidence="4">Outer membrane autotransporter barrel domain-containing protein</fullName>
    </submittedName>
</protein>
<dbReference type="Gene3D" id="2.40.128.130">
    <property type="entry name" value="Autotransporter beta-domain"/>
    <property type="match status" value="1"/>
</dbReference>
<dbReference type="GO" id="GO:0019867">
    <property type="term" value="C:outer membrane"/>
    <property type="evidence" value="ECO:0007669"/>
    <property type="project" value="InterPro"/>
</dbReference>
<keyword evidence="2" id="KW-0732">Signal</keyword>
<dbReference type="EMBL" id="FNTY01000002">
    <property type="protein sequence ID" value="SEF01968.1"/>
    <property type="molecule type" value="Genomic_DNA"/>
</dbReference>
<feature type="region of interest" description="Disordered" evidence="1">
    <location>
        <begin position="704"/>
        <end position="724"/>
    </location>
</feature>
<dbReference type="SUPFAM" id="SSF103515">
    <property type="entry name" value="Autotransporter"/>
    <property type="match status" value="1"/>
</dbReference>
<organism evidence="4 5">
    <name type="scientific">Pseudomonas migulae</name>
    <dbReference type="NCBI Taxonomy" id="78543"/>
    <lineage>
        <taxon>Bacteria</taxon>
        <taxon>Pseudomonadati</taxon>
        <taxon>Pseudomonadota</taxon>
        <taxon>Gammaproteobacteria</taxon>
        <taxon>Pseudomonadales</taxon>
        <taxon>Pseudomonadaceae</taxon>
        <taxon>Pseudomonas</taxon>
    </lineage>
</organism>
<evidence type="ECO:0000256" key="2">
    <source>
        <dbReference type="SAM" id="SignalP"/>
    </source>
</evidence>
<dbReference type="InterPro" id="IPR005546">
    <property type="entry name" value="Autotransporte_beta"/>
</dbReference>
<feature type="domain" description="Autotransporter" evidence="3">
    <location>
        <begin position="450"/>
        <end position="724"/>
    </location>
</feature>
<proteinExistence type="predicted"/>
<feature type="compositionally biased region" description="Polar residues" evidence="1">
    <location>
        <begin position="714"/>
        <end position="724"/>
    </location>
</feature>
<dbReference type="NCBIfam" id="TIGR01414">
    <property type="entry name" value="autotrans_barl"/>
    <property type="match status" value="1"/>
</dbReference>
<dbReference type="PROSITE" id="PS51208">
    <property type="entry name" value="AUTOTRANSPORTER"/>
    <property type="match status" value="1"/>
</dbReference>
<name>A0A1H5NMM8_9PSED</name>
<evidence type="ECO:0000256" key="1">
    <source>
        <dbReference type="SAM" id="MobiDB-lite"/>
    </source>
</evidence>
<feature type="compositionally biased region" description="Polar residues" evidence="1">
    <location>
        <begin position="336"/>
        <end position="351"/>
    </location>
</feature>
<feature type="chain" id="PRO_5011564776" evidence="2">
    <location>
        <begin position="29"/>
        <end position="724"/>
    </location>
</feature>
<feature type="compositionally biased region" description="Low complexity" evidence="1">
    <location>
        <begin position="357"/>
        <end position="366"/>
    </location>
</feature>
<dbReference type="Pfam" id="PF03797">
    <property type="entry name" value="Autotransporter"/>
    <property type="match status" value="1"/>
</dbReference>
<sequence length="724" mass="76319">MPIQHTYRPHNLALAIALALGCTGFSHAQDPTTATAPSALVEVTEQPDVGLKTDPLARLSAFIGASDTQTTVIDSPQSVVKGGDDHDLIIVKNGGSFKGRAEGGGGTNVIHLDASDGGTLGDTRNFHGLYLSEGSWTLSSKGDFIEGVVVLNDGILTNNGKILGDAVTVGQLFNNGEIKGHVDVVEGGTFAGSGTVGSLGVHGLVDINRLHGAPKVRGDLSLSEKAVLAYEVNPDGSAGTIKVGGTASLGGATLKIVAMPGEYPQSSQHTIIEAKKVEGEFGKVLHDLAYMEPSLQYNKKTVGLTYARNGVPIASFATSESGQAFGQSIIEPQNIAQTQTSSESMPSSIVEKTTEDSATTAQPSAATSTAAVAQQTSTSTNAAVTALLASDRATAPYALEILAGDSNANLAKATLNSDGPVTATLLSAMRQLNNTGVSYHQNRTPRLAAGSEGSGRVWLQALGHSGKLDREYHPLQHSSQGLVLGADRQVDEHWRLGVMAGQSRTRQKSTELEGDLDSWHVGAYALLQDGPMSLRMGATHNSHDGNSARRVEFSGFKDRPKGRYDASTQQAFAEVGYNLGRANFSIEPFASVGYQRYQRDSFTEKGGDAALNVHGQSEENFSSAFGLRLAKLNTLDNGVQLSPRVSAGWKHSYGKIYTETRQRLVTGGNDYSVYSAPLDRNSLMVDAGVDLKLSTRNTLGLGLTGEMGSDSRSHGVTGQWRMTF</sequence>
<dbReference type="AlphaFoldDB" id="A0A1H5NMM8"/>
<accession>A0A1H5NMM8</accession>
<evidence type="ECO:0000313" key="5">
    <source>
        <dbReference type="Proteomes" id="UP000198985"/>
    </source>
</evidence>
<dbReference type="Proteomes" id="UP000198985">
    <property type="component" value="Unassembled WGS sequence"/>
</dbReference>
<reference evidence="4 5" key="1">
    <citation type="submission" date="2016-10" db="EMBL/GenBank/DDBJ databases">
        <authorList>
            <person name="de Groot N.N."/>
        </authorList>
    </citation>
    <scope>NUCLEOTIDE SEQUENCE [LARGE SCALE GENOMIC DNA]</scope>
    <source>
        <strain evidence="4 5">BS3662</strain>
    </source>
</reference>
<dbReference type="RefSeq" id="WP_084317689.1">
    <property type="nucleotide sequence ID" value="NZ_FNTY01000002.1"/>
</dbReference>